<evidence type="ECO:0008006" key="3">
    <source>
        <dbReference type="Google" id="ProtNLM"/>
    </source>
</evidence>
<name>A0ABW3WQU6_9FLAO</name>
<evidence type="ECO:0000313" key="2">
    <source>
        <dbReference type="Proteomes" id="UP001597241"/>
    </source>
</evidence>
<proteinExistence type="predicted"/>
<keyword evidence="2" id="KW-1185">Reference proteome</keyword>
<organism evidence="1 2">
    <name type="scientific">Lutibacter holmesii</name>
    <dbReference type="NCBI Taxonomy" id="1137985"/>
    <lineage>
        <taxon>Bacteria</taxon>
        <taxon>Pseudomonadati</taxon>
        <taxon>Bacteroidota</taxon>
        <taxon>Flavobacteriia</taxon>
        <taxon>Flavobacteriales</taxon>
        <taxon>Flavobacteriaceae</taxon>
        <taxon>Lutibacter</taxon>
    </lineage>
</organism>
<gene>
    <name evidence="1" type="ORF">ACFQ5N_08500</name>
</gene>
<comment type="caution">
    <text evidence="1">The sequence shown here is derived from an EMBL/GenBank/DDBJ whole genome shotgun (WGS) entry which is preliminary data.</text>
</comment>
<sequence>MKNIIVLFFLIGIAFPFHFYGQESTTEKHPILTSKFQLGIGVFIPTQKVKFGVNASSENNEINFGETFDFNNNNARPNTFFDWRFAKKWKLSTEYFNASYSRQKELEEDIVAGDYTFGKGSEVKIGYKIDLFRLLVGTLISTGQQHELGAGLGAHVLNIGPYIEGNAIVNNNDNEFRTASVSATAPLPNLAIWYYYAPTKKWAFTARLDWFGLTYGDYSGSLWDISPSVRYQIIKNLAVSIDYRFFKLNANVNKDVWNGSFDLSFSGPTITLIGNLK</sequence>
<dbReference type="RefSeq" id="WP_386809073.1">
    <property type="nucleotide sequence ID" value="NZ_JBHTMV010000004.1"/>
</dbReference>
<dbReference type="EMBL" id="JBHTMV010000004">
    <property type="protein sequence ID" value="MFD1293872.1"/>
    <property type="molecule type" value="Genomic_DNA"/>
</dbReference>
<protein>
    <recommendedName>
        <fullName evidence="3">Outer membrane protein beta-barrel domain-containing protein</fullName>
    </recommendedName>
</protein>
<reference evidence="2" key="1">
    <citation type="journal article" date="2019" name="Int. J. Syst. Evol. Microbiol.">
        <title>The Global Catalogue of Microorganisms (GCM) 10K type strain sequencing project: providing services to taxonomists for standard genome sequencing and annotation.</title>
        <authorList>
            <consortium name="The Broad Institute Genomics Platform"/>
            <consortium name="The Broad Institute Genome Sequencing Center for Infectious Disease"/>
            <person name="Wu L."/>
            <person name="Ma J."/>
        </authorList>
    </citation>
    <scope>NUCLEOTIDE SEQUENCE [LARGE SCALE GENOMIC DNA]</scope>
    <source>
        <strain evidence="2">CCUG 62221</strain>
    </source>
</reference>
<evidence type="ECO:0000313" key="1">
    <source>
        <dbReference type="EMBL" id="MFD1293872.1"/>
    </source>
</evidence>
<accession>A0ABW3WQU6</accession>
<dbReference type="Proteomes" id="UP001597241">
    <property type="component" value="Unassembled WGS sequence"/>
</dbReference>